<accession>A0AAW4MXT5</accession>
<dbReference type="RefSeq" id="WP_217748401.1">
    <property type="nucleotide sequence ID" value="NZ_JAHOEB010000138.1"/>
</dbReference>
<keyword evidence="5" id="KW-1185">Reference proteome</keyword>
<evidence type="ECO:0000256" key="1">
    <source>
        <dbReference type="SAM" id="SignalP"/>
    </source>
</evidence>
<dbReference type="Proteomes" id="UP001197492">
    <property type="component" value="Unassembled WGS sequence"/>
</dbReference>
<dbReference type="Proteomes" id="UP001196408">
    <property type="component" value="Unassembled WGS sequence"/>
</dbReference>
<evidence type="ECO:0008006" key="6">
    <source>
        <dbReference type="Google" id="ProtNLM"/>
    </source>
</evidence>
<protein>
    <recommendedName>
        <fullName evidence="6">DUF5626 domain-containing protein</fullName>
    </recommendedName>
</protein>
<evidence type="ECO:0000313" key="2">
    <source>
        <dbReference type="EMBL" id="MBV3383774.1"/>
    </source>
</evidence>
<name>A0AAW4MXT5_9FIRM</name>
<reference evidence="2 5" key="1">
    <citation type="submission" date="2021-06" db="EMBL/GenBank/DDBJ databases">
        <title>Collection of gut derived symbiotic bacterial strains cultured from healthy donors.</title>
        <authorList>
            <person name="Lin H."/>
            <person name="Littmann E."/>
            <person name="Pamer E.G."/>
        </authorList>
    </citation>
    <scope>NUCLEOTIDE SEQUENCE</scope>
    <source>
        <strain evidence="3 5">MSK.21.70</strain>
        <strain evidence="2">MSK.21.82</strain>
    </source>
</reference>
<feature type="chain" id="PRO_5043890513" description="DUF5626 domain-containing protein" evidence="1">
    <location>
        <begin position="25"/>
        <end position="182"/>
    </location>
</feature>
<dbReference type="AlphaFoldDB" id="A0AAW4MXT5"/>
<evidence type="ECO:0000313" key="4">
    <source>
        <dbReference type="Proteomes" id="UP001196408"/>
    </source>
</evidence>
<gene>
    <name evidence="2" type="ORF">KSV97_11265</name>
    <name evidence="3" type="ORF">KSW06_11300</name>
</gene>
<evidence type="ECO:0000313" key="3">
    <source>
        <dbReference type="EMBL" id="MBV3393812.1"/>
    </source>
</evidence>
<evidence type="ECO:0000313" key="5">
    <source>
        <dbReference type="Proteomes" id="UP001197492"/>
    </source>
</evidence>
<dbReference type="EMBL" id="JAHOEF010000137">
    <property type="protein sequence ID" value="MBV3383774.1"/>
    <property type="molecule type" value="Genomic_DNA"/>
</dbReference>
<proteinExistence type="predicted"/>
<dbReference type="EMBL" id="JAHOEL010000140">
    <property type="protein sequence ID" value="MBV3393812.1"/>
    <property type="molecule type" value="Genomic_DNA"/>
</dbReference>
<organism evidence="2 4">
    <name type="scientific">Catenibacterium mitsuokai</name>
    <dbReference type="NCBI Taxonomy" id="100886"/>
    <lineage>
        <taxon>Bacteria</taxon>
        <taxon>Bacillati</taxon>
        <taxon>Bacillota</taxon>
        <taxon>Erysipelotrichia</taxon>
        <taxon>Erysipelotrichales</taxon>
        <taxon>Coprobacillaceae</taxon>
        <taxon>Catenibacterium</taxon>
    </lineage>
</organism>
<sequence length="182" mass="20965">MKRLTIILLSLVMVLNIPITTVFADHIEENNLNYYSYELFENSEKRYVDVINKKTKHVDYIVYDKKTGVLTINGKSNKCFFYRNHPRKASYYKMNFTVDYQTAGLLAGSILAFTASSISSLKKVMPAFKLVVGTQVKGCLKYKCHKNNRRTYITLTIKFGSGPKKSYSFKTSSLRMSTKLYI</sequence>
<comment type="caution">
    <text evidence="2">The sequence shown here is derived from an EMBL/GenBank/DDBJ whole genome shotgun (WGS) entry which is preliminary data.</text>
</comment>
<keyword evidence="1" id="KW-0732">Signal</keyword>
<feature type="signal peptide" evidence="1">
    <location>
        <begin position="1"/>
        <end position="24"/>
    </location>
</feature>